<evidence type="ECO:0000313" key="1">
    <source>
        <dbReference type="EMBL" id="TNV77544.1"/>
    </source>
</evidence>
<reference evidence="1" key="1">
    <citation type="submission" date="2019-06" db="EMBL/GenBank/DDBJ databases">
        <authorList>
            <person name="Zheng W."/>
        </authorList>
    </citation>
    <scope>NUCLEOTIDE SEQUENCE</scope>
    <source>
        <strain evidence="1">QDHG01</strain>
    </source>
</reference>
<sequence length="225" mass="25724">MQTQDQNFVGQCRDEFIEVNSDLIFWHQLPQLQSPRLNQSFQKLGKNFNIYQRQNTIAHQDQFLRNSERSIIRYQQEDFARRLTGLISTAQMNPVFGSQRSQTHRIQNSAYQNSQQTSAGQGLLLGNASSYMQTIQQQHNPQHYPFQHSMQVATPANLHQYNPAQQEPALTILPQRVPNPQGSQQLPIHSPYSIANQTMMSAHPYGSAEIVHHKFGSALSEDGPR</sequence>
<organism evidence="1 2">
    <name type="scientific">Halteria grandinella</name>
    <dbReference type="NCBI Taxonomy" id="5974"/>
    <lineage>
        <taxon>Eukaryota</taxon>
        <taxon>Sar</taxon>
        <taxon>Alveolata</taxon>
        <taxon>Ciliophora</taxon>
        <taxon>Intramacronucleata</taxon>
        <taxon>Spirotrichea</taxon>
        <taxon>Stichotrichia</taxon>
        <taxon>Sporadotrichida</taxon>
        <taxon>Halteriidae</taxon>
        <taxon>Halteria</taxon>
    </lineage>
</organism>
<dbReference type="AlphaFoldDB" id="A0A8J8NNL9"/>
<dbReference type="EMBL" id="RRYP01011734">
    <property type="protein sequence ID" value="TNV77544.1"/>
    <property type="molecule type" value="Genomic_DNA"/>
</dbReference>
<evidence type="ECO:0000313" key="2">
    <source>
        <dbReference type="Proteomes" id="UP000785679"/>
    </source>
</evidence>
<accession>A0A8J8NNL9</accession>
<protein>
    <submittedName>
        <fullName evidence="1">Uncharacterized protein</fullName>
    </submittedName>
</protein>
<keyword evidence="2" id="KW-1185">Reference proteome</keyword>
<proteinExistence type="predicted"/>
<name>A0A8J8NNL9_HALGN</name>
<dbReference type="Proteomes" id="UP000785679">
    <property type="component" value="Unassembled WGS sequence"/>
</dbReference>
<comment type="caution">
    <text evidence="1">The sequence shown here is derived from an EMBL/GenBank/DDBJ whole genome shotgun (WGS) entry which is preliminary data.</text>
</comment>
<gene>
    <name evidence="1" type="ORF">FGO68_gene6731</name>
</gene>